<dbReference type="EMBL" id="AP006492">
    <property type="protein sequence ID" value="BAM80192.1"/>
    <property type="molecule type" value="Genomic_DNA"/>
</dbReference>
<dbReference type="InterPro" id="IPR005654">
    <property type="entry name" value="ATPase_AFG1-like"/>
</dbReference>
<evidence type="ECO:0000256" key="1">
    <source>
        <dbReference type="ARBA" id="ARBA00010322"/>
    </source>
</evidence>
<sequence>MSAPALSRVTPSQLDGACNWSAGTACAALLAHGRSQRRPLPQHRAWVRRIRGERRFLSTLKRPSTQESLEAVYLDYVKLHGLQRDLEQLRAVQVLQKVRDDLVAYSQVSVAQQGAARQPPKGAYLWSTLPGTGKTMLMELFYNNVPLSNKKRVHFSAFMLEIHDRLHNFRKRVHNWDNEPRTKHQSNYGLFRIVLRALLGRPEEAARAEQHDLSTNPIDIVAGDMANVCQLLCLDEMQVTDIADAMVLRRFYDVFRSRGGTLVATSNRAPANLYENGLQRDLFIPFIDAVQRDCHVVKLDSRVDYRLQALLEESADTSQLPLFIYPQTPANRERFEQLLDKLAKRSEGSVRGSVSPVRYETVVVRTLGRALRVERAFPRASIARFYFDELCDRPLAAVDYIALAERFQTFFLENIPSQIEDRNIARRFITLVDILYDRRARLICLAGGSPEQIFHLPDEKSDEAFAAQRCISRLLDMQTKTYIKATSDPTEHLRESEKPRVATIEATSSLIY</sequence>
<dbReference type="Gene3D" id="3.40.50.300">
    <property type="entry name" value="P-loop containing nucleotide triphosphate hydrolases"/>
    <property type="match status" value="1"/>
</dbReference>
<dbReference type="PANTHER" id="PTHR12169">
    <property type="entry name" value="ATPASE N2B"/>
    <property type="match status" value="1"/>
</dbReference>
<dbReference type="InterPro" id="IPR027417">
    <property type="entry name" value="P-loop_NTPase"/>
</dbReference>
<accession>M1VCD0</accession>
<dbReference type="KEGG" id="cme:CYME_CMJ050C"/>
<dbReference type="Proteomes" id="UP000007014">
    <property type="component" value="Chromosome 10"/>
</dbReference>
<reference evidence="4 5" key="2">
    <citation type="journal article" date="2007" name="BMC Biol.">
        <title>A 100%-complete sequence reveals unusually simple genomic features in the hot-spring red alga Cyanidioschyzon merolae.</title>
        <authorList>
            <person name="Nozaki H."/>
            <person name="Takano H."/>
            <person name="Misumi O."/>
            <person name="Terasawa K."/>
            <person name="Matsuzaki M."/>
            <person name="Maruyama S."/>
            <person name="Nishida K."/>
            <person name="Yagisawa F."/>
            <person name="Yoshida Y."/>
            <person name="Fujiwara T."/>
            <person name="Takio S."/>
            <person name="Tamura K."/>
            <person name="Chung S.J."/>
            <person name="Nakamura S."/>
            <person name="Kuroiwa H."/>
            <person name="Tanaka K."/>
            <person name="Sato N."/>
            <person name="Kuroiwa T."/>
        </authorList>
    </citation>
    <scope>NUCLEOTIDE SEQUENCE [LARGE SCALE GENOMIC DNA]</scope>
    <source>
        <strain evidence="4 5">10D</strain>
    </source>
</reference>
<comment type="similarity">
    <text evidence="1">Belongs to the AFG1 ATPase family.</text>
</comment>
<dbReference type="OMA" id="ARRFINM"/>
<dbReference type="GO" id="GO:0005739">
    <property type="term" value="C:mitochondrion"/>
    <property type="evidence" value="ECO:0007669"/>
    <property type="project" value="TreeGrafter"/>
</dbReference>
<dbReference type="AlphaFoldDB" id="M1VCD0"/>
<dbReference type="HOGENOM" id="CLU_008681_3_1_1"/>
<dbReference type="PANTHER" id="PTHR12169:SF6">
    <property type="entry name" value="AFG1-LIKE ATPASE"/>
    <property type="match status" value="1"/>
</dbReference>
<dbReference type="eggNOG" id="KOG2383">
    <property type="taxonomic scope" value="Eukaryota"/>
</dbReference>
<evidence type="ECO:0000256" key="3">
    <source>
        <dbReference type="ARBA" id="ARBA00022840"/>
    </source>
</evidence>
<protein>
    <submittedName>
        <fullName evidence="4">Lactation elevated 1</fullName>
    </submittedName>
</protein>
<gene>
    <name evidence="4" type="ORF">CYME_CMJ050C</name>
</gene>
<keyword evidence="3" id="KW-0067">ATP-binding</keyword>
<reference evidence="4 5" key="1">
    <citation type="journal article" date="2004" name="Nature">
        <title>Genome sequence of the ultrasmall unicellular red alga Cyanidioschyzon merolae 10D.</title>
        <authorList>
            <person name="Matsuzaki M."/>
            <person name="Misumi O."/>
            <person name="Shin-i T."/>
            <person name="Maruyama S."/>
            <person name="Takahara M."/>
            <person name="Miyagishima S."/>
            <person name="Mori T."/>
            <person name="Nishida K."/>
            <person name="Yagisawa F."/>
            <person name="Nishida K."/>
            <person name="Yoshida Y."/>
            <person name="Nishimura Y."/>
            <person name="Nakao S."/>
            <person name="Kobayashi T."/>
            <person name="Momoyama Y."/>
            <person name="Higashiyama T."/>
            <person name="Minoda A."/>
            <person name="Sano M."/>
            <person name="Nomoto H."/>
            <person name="Oishi K."/>
            <person name="Hayashi H."/>
            <person name="Ohta F."/>
            <person name="Nishizaka S."/>
            <person name="Haga S."/>
            <person name="Miura S."/>
            <person name="Morishita T."/>
            <person name="Kabeya Y."/>
            <person name="Terasawa K."/>
            <person name="Suzuki Y."/>
            <person name="Ishii Y."/>
            <person name="Asakawa S."/>
            <person name="Takano H."/>
            <person name="Ohta N."/>
            <person name="Kuroiwa H."/>
            <person name="Tanaka K."/>
            <person name="Shimizu N."/>
            <person name="Sugano S."/>
            <person name="Sato N."/>
            <person name="Nozaki H."/>
            <person name="Ogasawara N."/>
            <person name="Kohara Y."/>
            <person name="Kuroiwa T."/>
        </authorList>
    </citation>
    <scope>NUCLEOTIDE SEQUENCE [LARGE SCALE GENOMIC DNA]</scope>
    <source>
        <strain evidence="4 5">10D</strain>
    </source>
</reference>
<evidence type="ECO:0000313" key="5">
    <source>
        <dbReference type="Proteomes" id="UP000007014"/>
    </source>
</evidence>
<keyword evidence="2" id="KW-0547">Nucleotide-binding</keyword>
<organism evidence="4 5">
    <name type="scientific">Cyanidioschyzon merolae (strain NIES-3377 / 10D)</name>
    <name type="common">Unicellular red alga</name>
    <dbReference type="NCBI Taxonomy" id="280699"/>
    <lineage>
        <taxon>Eukaryota</taxon>
        <taxon>Rhodophyta</taxon>
        <taxon>Bangiophyceae</taxon>
        <taxon>Cyanidiales</taxon>
        <taxon>Cyanidiaceae</taxon>
        <taxon>Cyanidioschyzon</taxon>
    </lineage>
</organism>
<dbReference type="OrthoDB" id="548867at2759"/>
<keyword evidence="5" id="KW-1185">Reference proteome</keyword>
<dbReference type="GO" id="GO:0016887">
    <property type="term" value="F:ATP hydrolysis activity"/>
    <property type="evidence" value="ECO:0007669"/>
    <property type="project" value="InterPro"/>
</dbReference>
<dbReference type="GeneID" id="16994114"/>
<proteinExistence type="inferred from homology"/>
<dbReference type="Pfam" id="PF03969">
    <property type="entry name" value="AFG1_ATPase"/>
    <property type="match status" value="1"/>
</dbReference>
<dbReference type="NCBIfam" id="NF040713">
    <property type="entry name" value="ZapE"/>
    <property type="match status" value="1"/>
</dbReference>
<dbReference type="Gramene" id="CMJ050CT">
    <property type="protein sequence ID" value="CMJ050CT"/>
    <property type="gene ID" value="CMJ050C"/>
</dbReference>
<evidence type="ECO:0000256" key="2">
    <source>
        <dbReference type="ARBA" id="ARBA00022741"/>
    </source>
</evidence>
<dbReference type="SUPFAM" id="SSF52540">
    <property type="entry name" value="P-loop containing nucleoside triphosphate hydrolases"/>
    <property type="match status" value="1"/>
</dbReference>
<name>M1VCD0_CYAM1</name>
<dbReference type="GO" id="GO:0005524">
    <property type="term" value="F:ATP binding"/>
    <property type="evidence" value="ECO:0007669"/>
    <property type="project" value="UniProtKB-KW"/>
</dbReference>
<dbReference type="RefSeq" id="XP_005534799.1">
    <property type="nucleotide sequence ID" value="XM_005534742.1"/>
</dbReference>
<evidence type="ECO:0000313" key="4">
    <source>
        <dbReference type="EMBL" id="BAM80192.1"/>
    </source>
</evidence>